<dbReference type="Proteomes" id="UP001050691">
    <property type="component" value="Unassembled WGS sequence"/>
</dbReference>
<sequence length="192" mass="21077">MSVPFPPGPYKIVNYQNGNINTARGVGPIDVFPVVADSEAAVFTVSDYKPAPNETLGYEVHHLVNILKGGQPANLRLDGVSETGGFPSDQGIVAVFNNAVPNVWCIHPSDDGETNKFFRYGTKDHGPFHWHLESSKAGTFVTVNIDQDHPINKALRAHINAGRGASLSDLTQKLKVLEKHHPDCFWHFNLLN</sequence>
<protein>
    <submittedName>
        <fullName evidence="1">Uncharacterized protein</fullName>
    </submittedName>
</protein>
<gene>
    <name evidence="1" type="ORF">Clacol_003292</name>
</gene>
<evidence type="ECO:0000313" key="2">
    <source>
        <dbReference type="Proteomes" id="UP001050691"/>
    </source>
</evidence>
<keyword evidence="2" id="KW-1185">Reference proteome</keyword>
<comment type="caution">
    <text evidence="1">The sequence shown here is derived from an EMBL/GenBank/DDBJ whole genome shotgun (WGS) entry which is preliminary data.</text>
</comment>
<dbReference type="EMBL" id="BPWL01000004">
    <property type="protein sequence ID" value="GJJ09070.1"/>
    <property type="molecule type" value="Genomic_DNA"/>
</dbReference>
<accession>A0AAV5AAW0</accession>
<reference evidence="1" key="1">
    <citation type="submission" date="2021-10" db="EMBL/GenBank/DDBJ databases">
        <title>De novo Genome Assembly of Clathrus columnatus (Basidiomycota, Fungi) Using Illumina and Nanopore Sequence Data.</title>
        <authorList>
            <person name="Ogiso-Tanaka E."/>
            <person name="Itagaki H."/>
            <person name="Hosoya T."/>
            <person name="Hosaka K."/>
        </authorList>
    </citation>
    <scope>NUCLEOTIDE SEQUENCE</scope>
    <source>
        <strain evidence="1">MO-923</strain>
    </source>
</reference>
<evidence type="ECO:0000313" key="1">
    <source>
        <dbReference type="EMBL" id="GJJ09070.1"/>
    </source>
</evidence>
<dbReference type="AlphaFoldDB" id="A0AAV5AAW0"/>
<organism evidence="1 2">
    <name type="scientific">Clathrus columnatus</name>
    <dbReference type="NCBI Taxonomy" id="1419009"/>
    <lineage>
        <taxon>Eukaryota</taxon>
        <taxon>Fungi</taxon>
        <taxon>Dikarya</taxon>
        <taxon>Basidiomycota</taxon>
        <taxon>Agaricomycotina</taxon>
        <taxon>Agaricomycetes</taxon>
        <taxon>Phallomycetidae</taxon>
        <taxon>Phallales</taxon>
        <taxon>Clathraceae</taxon>
        <taxon>Clathrus</taxon>
    </lineage>
</organism>
<name>A0AAV5AAW0_9AGAM</name>
<proteinExistence type="predicted"/>